<accession>A0ABS5ZDC2</accession>
<dbReference type="RefSeq" id="WP_215819434.1">
    <property type="nucleotide sequence ID" value="NZ_JAGSOY010000017.1"/>
</dbReference>
<evidence type="ECO:0008006" key="3">
    <source>
        <dbReference type="Google" id="ProtNLM"/>
    </source>
</evidence>
<evidence type="ECO:0000313" key="1">
    <source>
        <dbReference type="EMBL" id="MBU2711270.1"/>
    </source>
</evidence>
<sequence length="131" mass="15117">MIDKKNGLKFLACLFFTSYGNIVQASSLLNIDIGDIIQSEDLSSDVEQKYSTQIDEKGCVFCQGSTIKNGSFPHDEKLGYPVIREHERVYHQQSMELINDYFGQDSAISIEEQKNYELKYKNKLKELKKKH</sequence>
<dbReference type="Proteomes" id="UP000690515">
    <property type="component" value="Unassembled WGS sequence"/>
</dbReference>
<organism evidence="1 2">
    <name type="scientific">Zooshikella harenae</name>
    <dbReference type="NCBI Taxonomy" id="2827238"/>
    <lineage>
        <taxon>Bacteria</taxon>
        <taxon>Pseudomonadati</taxon>
        <taxon>Pseudomonadota</taxon>
        <taxon>Gammaproteobacteria</taxon>
        <taxon>Oceanospirillales</taxon>
        <taxon>Zooshikellaceae</taxon>
        <taxon>Zooshikella</taxon>
    </lineage>
</organism>
<dbReference type="EMBL" id="JAGSOY010000017">
    <property type="protein sequence ID" value="MBU2711270.1"/>
    <property type="molecule type" value="Genomic_DNA"/>
</dbReference>
<comment type="caution">
    <text evidence="1">The sequence shown here is derived from an EMBL/GenBank/DDBJ whole genome shotgun (WGS) entry which is preliminary data.</text>
</comment>
<reference evidence="1 2" key="1">
    <citation type="submission" date="2021-04" db="EMBL/GenBank/DDBJ databases">
        <authorList>
            <person name="Pira H."/>
            <person name="Risdian C."/>
            <person name="Wink J."/>
        </authorList>
    </citation>
    <scope>NUCLEOTIDE SEQUENCE [LARGE SCALE GENOMIC DNA]</scope>
    <source>
        <strain evidence="1 2">WH53</strain>
    </source>
</reference>
<gene>
    <name evidence="1" type="ORF">KCG35_09365</name>
</gene>
<keyword evidence="2" id="KW-1185">Reference proteome</keyword>
<proteinExistence type="predicted"/>
<evidence type="ECO:0000313" key="2">
    <source>
        <dbReference type="Proteomes" id="UP000690515"/>
    </source>
</evidence>
<protein>
    <recommendedName>
        <fullName evidence="3">Cytochrome c domain-containing protein</fullName>
    </recommendedName>
</protein>
<name>A0ABS5ZDC2_9GAMM</name>